<dbReference type="RefSeq" id="WP_033530608.1">
    <property type="nucleotide sequence ID" value="NZ_JAVRFJ010000007.1"/>
</dbReference>
<protein>
    <submittedName>
        <fullName evidence="1">Uncharacterized protein</fullName>
    </submittedName>
</protein>
<accession>A0ABU2YWU8</accession>
<gene>
    <name evidence="1" type="ORF">RM704_10450</name>
</gene>
<sequence length="160" mass="17757">MIDQPPLTDERFTVLESRADAATPGPWGIYESGSMMDIAADLEETGCGYRARREIARFEEEPLDNDPAHKEWTAEEDWAQVRADAVFIAHARTDVPALISEVRRLRNELVDSPDRPSLVGALEIVESWFVDVNDGHGLDASDLIHSLQKAGYRLPGDAPS</sequence>
<reference evidence="1" key="1">
    <citation type="submission" date="2024-05" db="EMBL/GenBank/DDBJ databases">
        <title>30 novel species of actinomycetes from the DSMZ collection.</title>
        <authorList>
            <person name="Nouioui I."/>
        </authorList>
    </citation>
    <scope>NUCLEOTIDE SEQUENCE</scope>
    <source>
        <strain evidence="1">DSM 3412</strain>
    </source>
</reference>
<organism evidence="1 2">
    <name type="scientific">Streptomyces gottesmaniae</name>
    <dbReference type="NCBI Taxonomy" id="3075518"/>
    <lineage>
        <taxon>Bacteria</taxon>
        <taxon>Bacillati</taxon>
        <taxon>Actinomycetota</taxon>
        <taxon>Actinomycetes</taxon>
        <taxon>Kitasatosporales</taxon>
        <taxon>Streptomycetaceae</taxon>
        <taxon>Streptomyces</taxon>
    </lineage>
</organism>
<keyword evidence="2" id="KW-1185">Reference proteome</keyword>
<dbReference type="EMBL" id="JAVRFJ010000007">
    <property type="protein sequence ID" value="MDT0567884.1"/>
    <property type="molecule type" value="Genomic_DNA"/>
</dbReference>
<proteinExistence type="predicted"/>
<comment type="caution">
    <text evidence="1">The sequence shown here is derived from an EMBL/GenBank/DDBJ whole genome shotgun (WGS) entry which is preliminary data.</text>
</comment>
<evidence type="ECO:0000313" key="2">
    <source>
        <dbReference type="Proteomes" id="UP001180737"/>
    </source>
</evidence>
<evidence type="ECO:0000313" key="1">
    <source>
        <dbReference type="EMBL" id="MDT0567884.1"/>
    </source>
</evidence>
<name>A0ABU2YWU8_9ACTN</name>
<dbReference type="Proteomes" id="UP001180737">
    <property type="component" value="Unassembled WGS sequence"/>
</dbReference>